<evidence type="ECO:0000256" key="1">
    <source>
        <dbReference type="ARBA" id="ARBA00004123"/>
    </source>
</evidence>
<feature type="domain" description="WRC" evidence="8">
    <location>
        <begin position="200"/>
        <end position="244"/>
    </location>
</feature>
<feature type="region of interest" description="Disordered" evidence="6">
    <location>
        <begin position="537"/>
        <end position="567"/>
    </location>
</feature>
<dbReference type="Pfam" id="PF08880">
    <property type="entry name" value="QLQ"/>
    <property type="match status" value="1"/>
</dbReference>
<dbReference type="InterPro" id="IPR031137">
    <property type="entry name" value="GRF"/>
</dbReference>
<keyword evidence="5" id="KW-0010">Activator</keyword>
<evidence type="ECO:0000259" key="7">
    <source>
        <dbReference type="PROSITE" id="PS51666"/>
    </source>
</evidence>
<dbReference type="GO" id="GO:0005524">
    <property type="term" value="F:ATP binding"/>
    <property type="evidence" value="ECO:0007669"/>
    <property type="project" value="UniProtKB-UniRule"/>
</dbReference>
<dbReference type="EMBL" id="JAUIZM010000009">
    <property type="protein sequence ID" value="KAK1366940.1"/>
    <property type="molecule type" value="Genomic_DNA"/>
</dbReference>
<feature type="short sequence motif" description="Bipartite nuclear localization signal" evidence="4">
    <location>
        <begin position="205"/>
        <end position="215"/>
    </location>
</feature>
<dbReference type="PROSITE" id="PS51667">
    <property type="entry name" value="WRC"/>
    <property type="match status" value="1"/>
</dbReference>
<dbReference type="PANTHER" id="PTHR31602">
    <property type="entry name" value="GROWTH-REGULATING FACTOR 5"/>
    <property type="match status" value="1"/>
</dbReference>
<dbReference type="GO" id="GO:0006355">
    <property type="term" value="P:regulation of DNA-templated transcription"/>
    <property type="evidence" value="ECO:0007669"/>
    <property type="project" value="InterPro"/>
</dbReference>
<comment type="function">
    <text evidence="5">Transcription activator.</text>
</comment>
<proteinExistence type="inferred from homology"/>
<dbReference type="GO" id="GO:0005634">
    <property type="term" value="C:nucleus"/>
    <property type="evidence" value="ECO:0007669"/>
    <property type="project" value="UniProtKB-SubCell"/>
</dbReference>
<evidence type="ECO:0000256" key="3">
    <source>
        <dbReference type="ARBA" id="ARBA00023242"/>
    </source>
</evidence>
<feature type="domain" description="QLQ" evidence="7">
    <location>
        <begin position="131"/>
        <end position="166"/>
    </location>
</feature>
<dbReference type="Pfam" id="PF08879">
    <property type="entry name" value="WRC"/>
    <property type="match status" value="1"/>
</dbReference>
<gene>
    <name evidence="9" type="ORF">POM88_042501</name>
</gene>
<dbReference type="GO" id="GO:0099402">
    <property type="term" value="P:plant organ development"/>
    <property type="evidence" value="ECO:0007669"/>
    <property type="project" value="UniProtKB-ARBA"/>
</dbReference>
<dbReference type="AlphaFoldDB" id="A0AAD8HIZ2"/>
<dbReference type="Proteomes" id="UP001237642">
    <property type="component" value="Unassembled WGS sequence"/>
</dbReference>
<comment type="domain">
    <text evidence="5">The QLQ domain and WRC domain may be involved in protein-protein interaction and DNA-binding, respectively.</text>
</comment>
<evidence type="ECO:0000256" key="6">
    <source>
        <dbReference type="SAM" id="MobiDB-lite"/>
    </source>
</evidence>
<feature type="region of interest" description="Disordered" evidence="6">
    <location>
        <begin position="229"/>
        <end position="276"/>
    </location>
</feature>
<keyword evidence="10" id="KW-1185">Reference proteome</keyword>
<evidence type="ECO:0000259" key="8">
    <source>
        <dbReference type="PROSITE" id="PS51667"/>
    </source>
</evidence>
<evidence type="ECO:0000313" key="10">
    <source>
        <dbReference type="Proteomes" id="UP001237642"/>
    </source>
</evidence>
<dbReference type="InterPro" id="IPR014977">
    <property type="entry name" value="WRC_dom"/>
</dbReference>
<dbReference type="GO" id="GO:0006351">
    <property type="term" value="P:DNA-templated transcription"/>
    <property type="evidence" value="ECO:0007669"/>
    <property type="project" value="UniProtKB-UniRule"/>
</dbReference>
<reference evidence="9" key="2">
    <citation type="submission" date="2023-05" db="EMBL/GenBank/DDBJ databases">
        <authorList>
            <person name="Schelkunov M.I."/>
        </authorList>
    </citation>
    <scope>NUCLEOTIDE SEQUENCE</scope>
    <source>
        <strain evidence="9">Hsosn_3</strain>
        <tissue evidence="9">Leaf</tissue>
    </source>
</reference>
<evidence type="ECO:0000256" key="2">
    <source>
        <dbReference type="ARBA" id="ARBA00008122"/>
    </source>
</evidence>
<evidence type="ECO:0000313" key="9">
    <source>
        <dbReference type="EMBL" id="KAK1366940.1"/>
    </source>
</evidence>
<keyword evidence="5" id="KW-0804">Transcription</keyword>
<dbReference type="PROSITE" id="PS51666">
    <property type="entry name" value="QLQ"/>
    <property type="match status" value="1"/>
</dbReference>
<reference evidence="9" key="1">
    <citation type="submission" date="2023-02" db="EMBL/GenBank/DDBJ databases">
        <title>Genome of toxic invasive species Heracleum sosnowskyi carries increased number of genes despite the absence of recent whole-genome duplications.</title>
        <authorList>
            <person name="Schelkunov M."/>
            <person name="Shtratnikova V."/>
            <person name="Makarenko M."/>
            <person name="Klepikova A."/>
            <person name="Omelchenko D."/>
            <person name="Novikova G."/>
            <person name="Obukhova E."/>
            <person name="Bogdanov V."/>
            <person name="Penin A."/>
            <person name="Logacheva M."/>
        </authorList>
    </citation>
    <scope>NUCLEOTIDE SEQUENCE</scope>
    <source>
        <strain evidence="9">Hsosn_3</strain>
        <tissue evidence="9">Leaf</tissue>
    </source>
</reference>
<dbReference type="InterPro" id="IPR014978">
    <property type="entry name" value="Gln-Leu-Gln_QLQ"/>
</dbReference>
<feature type="short sequence motif" description="Bipartite nuclear localization signal" evidence="4">
    <location>
        <begin position="233"/>
        <end position="240"/>
    </location>
</feature>
<name>A0AAD8HIZ2_9APIA</name>
<protein>
    <recommendedName>
        <fullName evidence="5">Growth-regulating factor</fullName>
    </recommendedName>
</protein>
<evidence type="ECO:0000256" key="4">
    <source>
        <dbReference type="PROSITE-ProRule" id="PRU01002"/>
    </source>
</evidence>
<dbReference type="SMART" id="SM00951">
    <property type="entry name" value="QLQ"/>
    <property type="match status" value="1"/>
</dbReference>
<keyword evidence="3 4" id="KW-0539">Nucleus</keyword>
<sequence length="567" mass="62215">MDFGVDVVGLVASSSDTTSTLFSDPPDAKLKLYGSGVFKQLRNDEDEWKDFRKVAKICNDNADDLYGSKGMLQERSFKSSSLFSDGQMLSFSSPNLQPYSYHNASSSSPYSRGYGSGGLNSANMHGILSGPFTPSQWMELQHQALIYKYITINSPVPSNLLNPIRKALDSAGFSSFPGAYLRPNTLGWGAFHLGFSNNTDPEPGRCRRTDGKKWRCSRDAVPDQKYCERHVNRGRHRSRKPVEGQTGHSVSRTTNTTAKFLPASSASVVPANGTSNNIGLSHQQLNNLQHGASNPSATPHLNRSYLNKTNVDEKLQDGTGLSMLSSNIGRKENQFLTQKQMNLYQEPSRSEFGLVCSDSLLNPFQKSTSMISYDSSKDIIDSQSKSQHSLRQFMDEWPKNQSDHSSISWPSIDMQSDRTQLSISIPMAASDFMSSTSSPTNENRAVSPLRLSRDLDSTQMGLGMNGMFTETDQRQANWIPIAWENSMGGPLGEVLHSTNNSGDCNNASALNLMTEGWDSSPRLATSPTGVLQKTTFRSLSNSSAGSSPRTDNNLLGMHQISSSMPTL</sequence>
<comment type="subcellular location">
    <subcellularLocation>
        <location evidence="1 4 5">Nucleus</location>
    </subcellularLocation>
</comment>
<evidence type="ECO:0000256" key="5">
    <source>
        <dbReference type="RuleBase" id="RU367127"/>
    </source>
</evidence>
<dbReference type="PANTHER" id="PTHR31602:SF51">
    <property type="entry name" value="GROWTH-REGULATING FACTOR"/>
    <property type="match status" value="1"/>
</dbReference>
<feature type="compositionally biased region" description="Polar residues" evidence="6">
    <location>
        <begin position="246"/>
        <end position="276"/>
    </location>
</feature>
<comment type="caution">
    <text evidence="9">The sequence shown here is derived from an EMBL/GenBank/DDBJ whole genome shotgun (WGS) entry which is preliminary data.</text>
</comment>
<accession>A0AAD8HIZ2</accession>
<keyword evidence="5" id="KW-0805">Transcription regulation</keyword>
<comment type="similarity">
    <text evidence="2 5">Belongs to the GRF family.</text>
</comment>
<organism evidence="9 10">
    <name type="scientific">Heracleum sosnowskyi</name>
    <dbReference type="NCBI Taxonomy" id="360622"/>
    <lineage>
        <taxon>Eukaryota</taxon>
        <taxon>Viridiplantae</taxon>
        <taxon>Streptophyta</taxon>
        <taxon>Embryophyta</taxon>
        <taxon>Tracheophyta</taxon>
        <taxon>Spermatophyta</taxon>
        <taxon>Magnoliopsida</taxon>
        <taxon>eudicotyledons</taxon>
        <taxon>Gunneridae</taxon>
        <taxon>Pentapetalae</taxon>
        <taxon>asterids</taxon>
        <taxon>campanulids</taxon>
        <taxon>Apiales</taxon>
        <taxon>Apiaceae</taxon>
        <taxon>Apioideae</taxon>
        <taxon>apioid superclade</taxon>
        <taxon>Tordylieae</taxon>
        <taxon>Tordyliinae</taxon>
        <taxon>Heracleum</taxon>
    </lineage>
</organism>